<evidence type="ECO:0000313" key="2">
    <source>
        <dbReference type="EMBL" id="OXS40550.1"/>
    </source>
</evidence>
<organism evidence="2 3">
    <name type="scientific">Ligilactobacillus agilis</name>
    <dbReference type="NCBI Taxonomy" id="1601"/>
    <lineage>
        <taxon>Bacteria</taxon>
        <taxon>Bacillati</taxon>
        <taxon>Bacillota</taxon>
        <taxon>Bacilli</taxon>
        <taxon>Lactobacillales</taxon>
        <taxon>Lactobacillaceae</taxon>
        <taxon>Ligilactobacillus</taxon>
    </lineage>
</organism>
<evidence type="ECO:0008006" key="4">
    <source>
        <dbReference type="Google" id="ProtNLM"/>
    </source>
</evidence>
<feature type="transmembrane region" description="Helical" evidence="1">
    <location>
        <begin position="53"/>
        <end position="72"/>
    </location>
</feature>
<feature type="transmembrane region" description="Helical" evidence="1">
    <location>
        <begin position="158"/>
        <end position="182"/>
    </location>
</feature>
<feature type="transmembrane region" description="Helical" evidence="1">
    <location>
        <begin position="212"/>
        <end position="232"/>
    </location>
</feature>
<dbReference type="EMBL" id="LUGO01000043">
    <property type="protein sequence ID" value="OXS40550.1"/>
    <property type="molecule type" value="Genomic_DNA"/>
</dbReference>
<accession>A0A231QCL3</accession>
<keyword evidence="1" id="KW-1133">Transmembrane helix</keyword>
<name>A0A231QCL3_9LACO</name>
<reference evidence="2 3" key="1">
    <citation type="submission" date="2016-03" db="EMBL/GenBank/DDBJ databases">
        <title>Sequencing of Lactobacillus Species from Commercial Turkeys.</title>
        <authorList>
            <person name="Johnson T.J."/>
            <person name="Youmans B.P."/>
            <person name="Case K.A."/>
        </authorList>
    </citation>
    <scope>NUCLEOTIDE SEQUENCE [LARGE SCALE GENOMIC DNA]</scope>
    <source>
        <strain evidence="2 3">UMNLA1</strain>
    </source>
</reference>
<evidence type="ECO:0000256" key="1">
    <source>
        <dbReference type="SAM" id="Phobius"/>
    </source>
</evidence>
<sequence>MEKVLSLREQSVELLKKYHVDKILFFLAFMVYIVGHFLSGTMYIYILDKSLPYTIWMVACMLALLKIFLVNVYSDWRDLCLIVSIGLIVWASSLNTNTWDMIYYYVMIVAAQDINFKSIVKVFLATVVTMLVFTIVSAKLGVIAGVTNMRLGSSDLRYALGTVYPTDLAARLFYIELFYIALRKFKLNLPEYITCLSLAAFTYVVTDTKLDVLLMLLLILAVYFKDAIILVLEKIQNLGVTLILGSMVAMIVILTYGYNSKMWILNKINNILSGRLSVGHIAFENFNVPFFGQIIEQTGNGGLHHGVYSYFFIDCSYIRVLMMNGLFSFLILVAFLVILSNKFLNKKAYSLEIALLFVALSSIIDQHLLEISYNCLLLAMFADISYFKNELE</sequence>
<evidence type="ECO:0000313" key="3">
    <source>
        <dbReference type="Proteomes" id="UP000215261"/>
    </source>
</evidence>
<feature type="transmembrane region" description="Helical" evidence="1">
    <location>
        <begin position="23"/>
        <end position="47"/>
    </location>
</feature>
<keyword evidence="1" id="KW-0472">Membrane</keyword>
<feature type="transmembrane region" description="Helical" evidence="1">
    <location>
        <begin position="79"/>
        <end position="95"/>
    </location>
</feature>
<keyword evidence="1" id="KW-0812">Transmembrane</keyword>
<protein>
    <recommendedName>
        <fullName evidence="4">Polymerase</fullName>
    </recommendedName>
</protein>
<gene>
    <name evidence="2" type="ORF">AYP69_00315</name>
</gene>
<proteinExistence type="predicted"/>
<feature type="transmembrane region" description="Helical" evidence="1">
    <location>
        <begin position="123"/>
        <end position="146"/>
    </location>
</feature>
<comment type="caution">
    <text evidence="2">The sequence shown here is derived from an EMBL/GenBank/DDBJ whole genome shotgun (WGS) entry which is preliminary data.</text>
</comment>
<dbReference type="AlphaFoldDB" id="A0A231QCL3"/>
<feature type="transmembrane region" description="Helical" evidence="1">
    <location>
        <begin position="239"/>
        <end position="258"/>
    </location>
</feature>
<dbReference type="RefSeq" id="WP_089144645.1">
    <property type="nucleotide sequence ID" value="NZ_LUGD01000089.1"/>
</dbReference>
<dbReference type="Proteomes" id="UP000215261">
    <property type="component" value="Unassembled WGS sequence"/>
</dbReference>
<feature type="transmembrane region" description="Helical" evidence="1">
    <location>
        <begin position="317"/>
        <end position="339"/>
    </location>
</feature>